<feature type="transmembrane region" description="Helical" evidence="7">
    <location>
        <begin position="110"/>
        <end position="128"/>
    </location>
</feature>
<evidence type="ECO:0000259" key="8">
    <source>
        <dbReference type="PROSITE" id="PS50850"/>
    </source>
</evidence>
<evidence type="ECO:0000256" key="5">
    <source>
        <dbReference type="ARBA" id="ARBA00022989"/>
    </source>
</evidence>
<evidence type="ECO:0000256" key="4">
    <source>
        <dbReference type="ARBA" id="ARBA00022692"/>
    </source>
</evidence>
<feature type="transmembrane region" description="Helical" evidence="7">
    <location>
        <begin position="381"/>
        <end position="402"/>
    </location>
</feature>
<name>W6N4X9_CLOTY</name>
<keyword evidence="10" id="KW-1185">Reference proteome</keyword>
<evidence type="ECO:0000256" key="7">
    <source>
        <dbReference type="SAM" id="Phobius"/>
    </source>
</evidence>
<dbReference type="InterPro" id="IPR020846">
    <property type="entry name" value="MFS_dom"/>
</dbReference>
<dbReference type="Pfam" id="PF05977">
    <property type="entry name" value="MFS_3"/>
    <property type="match status" value="1"/>
</dbReference>
<dbReference type="GO" id="GO:0022857">
    <property type="term" value="F:transmembrane transporter activity"/>
    <property type="evidence" value="ECO:0007669"/>
    <property type="project" value="InterPro"/>
</dbReference>
<feature type="domain" description="Major facilitator superfamily (MFS) profile" evidence="8">
    <location>
        <begin position="18"/>
        <end position="406"/>
    </location>
</feature>
<reference evidence="9 10" key="1">
    <citation type="journal article" date="2015" name="Genome Announc.">
        <title>Draft Genome Sequence of Clostridium tyrobutyricum Strain DIVETGP, Isolated from Cow's Milk for Grana Padano Production.</title>
        <authorList>
            <person name="Soggiu A."/>
            <person name="Piras C."/>
            <person name="Gaiarsa S."/>
            <person name="Sassera D."/>
            <person name="Roncada P."/>
            <person name="Bendixen E."/>
            <person name="Brasca M."/>
            <person name="Bonizzi L."/>
        </authorList>
    </citation>
    <scope>NUCLEOTIDE SEQUENCE [LARGE SCALE GENOMIC DNA]</scope>
    <source>
        <strain evidence="9 10">DIVETGP</strain>
    </source>
</reference>
<feature type="transmembrane region" description="Helical" evidence="7">
    <location>
        <begin position="264"/>
        <end position="284"/>
    </location>
</feature>
<feature type="transmembrane region" description="Helical" evidence="7">
    <location>
        <begin position="355"/>
        <end position="375"/>
    </location>
</feature>
<dbReference type="InterPro" id="IPR036259">
    <property type="entry name" value="MFS_trans_sf"/>
</dbReference>
<dbReference type="AlphaFoldDB" id="W6N4X9"/>
<dbReference type="Gene3D" id="1.20.1250.20">
    <property type="entry name" value="MFS general substrate transporter like domains"/>
    <property type="match status" value="1"/>
</dbReference>
<feature type="transmembrane region" description="Helical" evidence="7">
    <location>
        <begin position="21"/>
        <end position="45"/>
    </location>
</feature>
<keyword evidence="5 7" id="KW-1133">Transmembrane helix</keyword>
<dbReference type="CDD" id="cd06173">
    <property type="entry name" value="MFS_MefA_like"/>
    <property type="match status" value="1"/>
</dbReference>
<dbReference type="SUPFAM" id="SSF103473">
    <property type="entry name" value="MFS general substrate transporter"/>
    <property type="match status" value="1"/>
</dbReference>
<dbReference type="GO" id="GO:0005886">
    <property type="term" value="C:plasma membrane"/>
    <property type="evidence" value="ECO:0007669"/>
    <property type="project" value="UniProtKB-SubCell"/>
</dbReference>
<feature type="transmembrane region" description="Helical" evidence="7">
    <location>
        <begin position="84"/>
        <end position="104"/>
    </location>
</feature>
<accession>W6N4X9</accession>
<dbReference type="PANTHER" id="PTHR23513">
    <property type="entry name" value="INTEGRAL MEMBRANE EFFLUX PROTEIN-RELATED"/>
    <property type="match status" value="1"/>
</dbReference>
<keyword evidence="2" id="KW-0813">Transport</keyword>
<evidence type="ECO:0000256" key="3">
    <source>
        <dbReference type="ARBA" id="ARBA00022475"/>
    </source>
</evidence>
<sequence length="410" mass="45537">MSLKWKIQDTFISLKHRDFRYFLSGQLLSTMGTMVQNTALSWYIYKITGSPFLLGLIGVFQYVPVLLITLISGVIIERHCKKKILLMTQSLYMIQAFTLSFVVYIGDNKYWIFAILAAASGIITSFDMPTRQSFFIELVGKKDLPNAISLNSTVFNMSRIVGPALAGIIMNKVGVFECFFINAVSFIPIIYGAFKISVIGKPKLTGENSGFFNDLKDGVIYTFNNRVLISTMFMMAIVCTFAFNSNIIIPVFAKEVMNGGASEYSIFLSLIGLGSLLGAMFMASRGRKLNISHYLVINSFILAILQILTVFSHNYLVIAALFISIGFFNLTFLNRSNSTLQFNTADEFRGRVMSIYALLNTGSTPVGNAFVGSIMERFGGKFGFFSCGIMIFLLTIIGISTIKIKRVANA</sequence>
<dbReference type="InterPro" id="IPR022324">
    <property type="entry name" value="Bacilysin_exporter_BacE_put"/>
</dbReference>
<keyword evidence="6 7" id="KW-0472">Membrane</keyword>
<evidence type="ECO:0000313" key="9">
    <source>
        <dbReference type="EMBL" id="CDL91256.1"/>
    </source>
</evidence>
<feature type="transmembrane region" description="Helical" evidence="7">
    <location>
        <begin position="291"/>
        <end position="309"/>
    </location>
</feature>
<protein>
    <submittedName>
        <fullName evidence="9">Permease</fullName>
    </submittedName>
</protein>
<dbReference type="PANTHER" id="PTHR23513:SF11">
    <property type="entry name" value="STAPHYLOFERRIN A TRANSPORTER"/>
    <property type="match status" value="1"/>
</dbReference>
<dbReference type="EMBL" id="CBXI010000023">
    <property type="protein sequence ID" value="CDL91256.1"/>
    <property type="molecule type" value="Genomic_DNA"/>
</dbReference>
<dbReference type="PRINTS" id="PR01988">
    <property type="entry name" value="EXPORTERBACE"/>
</dbReference>
<dbReference type="RefSeq" id="WP_017894680.1">
    <property type="nucleotide sequence ID" value="NZ_CBXI010000023.1"/>
</dbReference>
<feature type="transmembrane region" description="Helical" evidence="7">
    <location>
        <begin position="315"/>
        <end position="334"/>
    </location>
</feature>
<feature type="transmembrane region" description="Helical" evidence="7">
    <location>
        <begin position="174"/>
        <end position="194"/>
    </location>
</feature>
<dbReference type="Proteomes" id="UP000019482">
    <property type="component" value="Unassembled WGS sequence"/>
</dbReference>
<gene>
    <name evidence="9" type="ORF">CTDIVETGP_1326</name>
</gene>
<keyword evidence="3" id="KW-1003">Cell membrane</keyword>
<evidence type="ECO:0000256" key="2">
    <source>
        <dbReference type="ARBA" id="ARBA00022448"/>
    </source>
</evidence>
<comment type="subcellular location">
    <subcellularLocation>
        <location evidence="1">Cell membrane</location>
        <topology evidence="1">Multi-pass membrane protein</topology>
    </subcellularLocation>
</comment>
<feature type="transmembrane region" description="Helical" evidence="7">
    <location>
        <begin position="148"/>
        <end position="168"/>
    </location>
</feature>
<proteinExistence type="predicted"/>
<dbReference type="InterPro" id="IPR010290">
    <property type="entry name" value="TM_effector"/>
</dbReference>
<dbReference type="OrthoDB" id="9775268at2"/>
<evidence type="ECO:0000313" key="10">
    <source>
        <dbReference type="Proteomes" id="UP000019482"/>
    </source>
</evidence>
<comment type="caution">
    <text evidence="9">The sequence shown here is derived from an EMBL/GenBank/DDBJ whole genome shotgun (WGS) entry which is preliminary data.</text>
</comment>
<organism evidence="9 10">
    <name type="scientific">Clostridium tyrobutyricum DIVETGP</name>
    <dbReference type="NCBI Taxonomy" id="1408889"/>
    <lineage>
        <taxon>Bacteria</taxon>
        <taxon>Bacillati</taxon>
        <taxon>Bacillota</taxon>
        <taxon>Clostridia</taxon>
        <taxon>Eubacteriales</taxon>
        <taxon>Clostridiaceae</taxon>
        <taxon>Clostridium</taxon>
    </lineage>
</organism>
<feature type="transmembrane region" description="Helical" evidence="7">
    <location>
        <begin position="227"/>
        <end position="252"/>
    </location>
</feature>
<evidence type="ECO:0000256" key="1">
    <source>
        <dbReference type="ARBA" id="ARBA00004651"/>
    </source>
</evidence>
<dbReference type="PROSITE" id="PS50850">
    <property type="entry name" value="MFS"/>
    <property type="match status" value="1"/>
</dbReference>
<keyword evidence="4 7" id="KW-0812">Transmembrane</keyword>
<feature type="transmembrane region" description="Helical" evidence="7">
    <location>
        <begin position="51"/>
        <end position="72"/>
    </location>
</feature>
<evidence type="ECO:0000256" key="6">
    <source>
        <dbReference type="ARBA" id="ARBA00023136"/>
    </source>
</evidence>
<dbReference type="GeneID" id="29418061"/>